<accession>W4FAT4</accession>
<dbReference type="AlphaFoldDB" id="W4FAT4"/>
<dbReference type="GeneID" id="20820567"/>
<gene>
    <name evidence="2" type="ORF">H257_18571</name>
</gene>
<feature type="compositionally biased region" description="Basic and acidic residues" evidence="1">
    <location>
        <begin position="15"/>
        <end position="24"/>
    </location>
</feature>
<dbReference type="RefSeq" id="XP_009845966.1">
    <property type="nucleotide sequence ID" value="XM_009847664.1"/>
</dbReference>
<feature type="region of interest" description="Disordered" evidence="1">
    <location>
        <begin position="1"/>
        <end position="25"/>
    </location>
</feature>
<proteinExistence type="predicted"/>
<protein>
    <submittedName>
        <fullName evidence="2">Uncharacterized protein</fullName>
    </submittedName>
</protein>
<reference evidence="2" key="1">
    <citation type="submission" date="2013-12" db="EMBL/GenBank/DDBJ databases">
        <title>The Genome Sequence of Aphanomyces astaci APO3.</title>
        <authorList>
            <consortium name="The Broad Institute Genomics Platform"/>
            <person name="Russ C."/>
            <person name="Tyler B."/>
            <person name="van West P."/>
            <person name="Dieguez-Uribeondo J."/>
            <person name="Young S.K."/>
            <person name="Zeng Q."/>
            <person name="Gargeya S."/>
            <person name="Fitzgerald M."/>
            <person name="Abouelleil A."/>
            <person name="Alvarado L."/>
            <person name="Chapman S.B."/>
            <person name="Gainer-Dewar J."/>
            <person name="Goldberg J."/>
            <person name="Griggs A."/>
            <person name="Gujja S."/>
            <person name="Hansen M."/>
            <person name="Howarth C."/>
            <person name="Imamovic A."/>
            <person name="Ireland A."/>
            <person name="Larimer J."/>
            <person name="McCowan C."/>
            <person name="Murphy C."/>
            <person name="Pearson M."/>
            <person name="Poon T.W."/>
            <person name="Priest M."/>
            <person name="Roberts A."/>
            <person name="Saif S."/>
            <person name="Shea T."/>
            <person name="Sykes S."/>
            <person name="Wortman J."/>
            <person name="Nusbaum C."/>
            <person name="Birren B."/>
        </authorList>
    </citation>
    <scope>NUCLEOTIDE SEQUENCE [LARGE SCALE GENOMIC DNA]</scope>
    <source>
        <strain evidence="2">APO3</strain>
    </source>
</reference>
<sequence length="185" mass="19632">MVTTLMSSTSNQVEFEQHDPHDQCQRQAHPSAVGCIDSSKCDVPPRELILQAAPSVLLSAAGDVLPQSAPVAVCASPCCRRFCLPLTATAATTSAYHRHHFCRPMSDAAAHSATATVFHHHALPPLLSSTAVCRHLFCLQPPPLLPPLLSANCLLPPLMSPPPFSAAAVSRPVAFCCLDLPVCAR</sequence>
<evidence type="ECO:0000256" key="1">
    <source>
        <dbReference type="SAM" id="MobiDB-lite"/>
    </source>
</evidence>
<feature type="compositionally biased region" description="Polar residues" evidence="1">
    <location>
        <begin position="1"/>
        <end position="14"/>
    </location>
</feature>
<name>W4FAT4_APHAT</name>
<dbReference type="EMBL" id="KI913291">
    <property type="protein sequence ID" value="ETV64552.1"/>
    <property type="molecule type" value="Genomic_DNA"/>
</dbReference>
<organism evidence="2">
    <name type="scientific">Aphanomyces astaci</name>
    <name type="common">Crayfish plague agent</name>
    <dbReference type="NCBI Taxonomy" id="112090"/>
    <lineage>
        <taxon>Eukaryota</taxon>
        <taxon>Sar</taxon>
        <taxon>Stramenopiles</taxon>
        <taxon>Oomycota</taxon>
        <taxon>Saprolegniomycetes</taxon>
        <taxon>Saprolegniales</taxon>
        <taxon>Verrucalvaceae</taxon>
        <taxon>Aphanomyces</taxon>
    </lineage>
</organism>
<evidence type="ECO:0000313" key="2">
    <source>
        <dbReference type="EMBL" id="ETV64552.1"/>
    </source>
</evidence>
<dbReference type="VEuPathDB" id="FungiDB:H257_18571"/>